<proteinExistence type="predicted"/>
<accession>A0A7C1CCG0</accession>
<gene>
    <name evidence="1" type="ORF">ENN26_02005</name>
</gene>
<reference evidence="1" key="1">
    <citation type="journal article" date="2020" name="mSystems">
        <title>Genome- and Community-Level Interaction Insights into Carbon Utilization and Element Cycling Functions of Hydrothermarchaeota in Hydrothermal Sediment.</title>
        <authorList>
            <person name="Zhou Z."/>
            <person name="Liu Y."/>
            <person name="Xu W."/>
            <person name="Pan J."/>
            <person name="Luo Z.H."/>
            <person name="Li M."/>
        </authorList>
    </citation>
    <scope>NUCLEOTIDE SEQUENCE [LARGE SCALE GENOMIC DNA]</scope>
    <source>
        <strain evidence="1">SpSt-116</strain>
    </source>
</reference>
<evidence type="ECO:0008006" key="2">
    <source>
        <dbReference type="Google" id="ProtNLM"/>
    </source>
</evidence>
<evidence type="ECO:0000313" key="1">
    <source>
        <dbReference type="EMBL" id="HDP14539.1"/>
    </source>
</evidence>
<dbReference type="EMBL" id="DSAY01000038">
    <property type="protein sequence ID" value="HDP14539.1"/>
    <property type="molecule type" value="Genomic_DNA"/>
</dbReference>
<comment type="caution">
    <text evidence="1">The sequence shown here is derived from an EMBL/GenBank/DDBJ whole genome shotgun (WGS) entry which is preliminary data.</text>
</comment>
<sequence length="177" mass="19635">MVWNVEGALRVNANAYHVYIACMLARFREMGMLKFGVIKDATEATGRCMAQYLSAQGVSFDSVEEALLFLNDIMGFTDEIKAVPRGDALEVRLNKEACRICPRNVGGLDLPGPACPNIGFIKGYLEGLGLLKLKETYNLEKGEMPLKQENGQCIMTYQILEKRAEIAKKQEAAPNIK</sequence>
<name>A0A7C1CCG0_9CREN</name>
<dbReference type="AlphaFoldDB" id="A0A7C1CCG0"/>
<protein>
    <recommendedName>
        <fullName evidence="2">4-vinyl reductase 4VR domain-containing protein</fullName>
    </recommendedName>
</protein>
<organism evidence="1">
    <name type="scientific">Thermofilum adornatum</name>
    <dbReference type="NCBI Taxonomy" id="1365176"/>
    <lineage>
        <taxon>Archaea</taxon>
        <taxon>Thermoproteota</taxon>
        <taxon>Thermoprotei</taxon>
        <taxon>Thermofilales</taxon>
        <taxon>Thermofilaceae</taxon>
        <taxon>Thermofilum</taxon>
    </lineage>
</organism>